<name>A0A1V9V945_9BACT</name>
<dbReference type="AlphaFoldDB" id="A0A1V9V945"/>
<reference evidence="2 3" key="1">
    <citation type="submission" date="2017-04" db="EMBL/GenBank/DDBJ databases">
        <title>Accumulation and expression of multiple antibiotic resistance genes in Arcobacter cryaerophilus that thrives in sewage.</title>
        <authorList>
            <person name="Millar J.A."/>
            <person name="Raghavan R."/>
        </authorList>
    </citation>
    <scope>NUCLEOTIDE SEQUENCE [LARGE SCALE GENOMIC DNA]</scope>
    <source>
        <strain evidence="2 3">AZT-1</strain>
    </source>
</reference>
<feature type="region of interest" description="Disordered" evidence="1">
    <location>
        <begin position="1"/>
        <end position="26"/>
    </location>
</feature>
<proteinExistence type="predicted"/>
<accession>A0A1V9V945</accession>
<feature type="non-terminal residue" evidence="2">
    <location>
        <position position="1"/>
    </location>
</feature>
<comment type="caution">
    <text evidence="2">The sequence shown here is derived from an EMBL/GenBank/DDBJ whole genome shotgun (WGS) entry which is preliminary data.</text>
</comment>
<sequence>IVKQQELKKAQEEKEDNQQVQTTNVKVEHKSDKESIGKLKSWIDKDFITTELYEIFIKTIKDGKLQNLSKEIVNIAKKYQSKDIIVKLEELQKKYNLFEKKESPKIVEKKLEIILSETFV</sequence>
<evidence type="ECO:0000313" key="2">
    <source>
        <dbReference type="EMBL" id="OQR40512.1"/>
    </source>
</evidence>
<evidence type="ECO:0000256" key="1">
    <source>
        <dbReference type="SAM" id="MobiDB-lite"/>
    </source>
</evidence>
<gene>
    <name evidence="2" type="ORF">AS859_11360</name>
</gene>
<dbReference type="EMBL" id="LNTC01000406">
    <property type="protein sequence ID" value="OQR40512.1"/>
    <property type="molecule type" value="Genomic_DNA"/>
</dbReference>
<dbReference type="Proteomes" id="UP000192599">
    <property type="component" value="Unassembled WGS sequence"/>
</dbReference>
<organism evidence="2 3">
    <name type="scientific">Aliarcobacter cryaerophilus</name>
    <dbReference type="NCBI Taxonomy" id="28198"/>
    <lineage>
        <taxon>Bacteria</taxon>
        <taxon>Pseudomonadati</taxon>
        <taxon>Campylobacterota</taxon>
        <taxon>Epsilonproteobacteria</taxon>
        <taxon>Campylobacterales</taxon>
        <taxon>Arcobacteraceae</taxon>
        <taxon>Aliarcobacter</taxon>
    </lineage>
</organism>
<feature type="compositionally biased region" description="Basic and acidic residues" evidence="1">
    <location>
        <begin position="1"/>
        <end position="12"/>
    </location>
</feature>
<protein>
    <submittedName>
        <fullName evidence="2">Uncharacterized protein</fullName>
    </submittedName>
</protein>
<evidence type="ECO:0000313" key="3">
    <source>
        <dbReference type="Proteomes" id="UP000192599"/>
    </source>
</evidence>